<dbReference type="AlphaFoldDB" id="A0A392SVE0"/>
<keyword evidence="3" id="KW-1185">Reference proteome</keyword>
<feature type="transmembrane region" description="Helical" evidence="1">
    <location>
        <begin position="48"/>
        <end position="69"/>
    </location>
</feature>
<proteinExistence type="predicted"/>
<keyword evidence="1" id="KW-1133">Transmembrane helix</keyword>
<dbReference type="EMBL" id="LXQA010450067">
    <property type="protein sequence ID" value="MCI52619.1"/>
    <property type="molecule type" value="Genomic_DNA"/>
</dbReference>
<accession>A0A392SVE0</accession>
<sequence length="79" mass="8855">MLIGEDALILDGLLLVTVCSLEIIYFHGRPKGNPPYLVLVLKPNIVGLPMWCLNPAGYEIFYSSYIVLFTRPPWSTVTT</sequence>
<dbReference type="Proteomes" id="UP000265520">
    <property type="component" value="Unassembled WGS sequence"/>
</dbReference>
<organism evidence="2 3">
    <name type="scientific">Trifolium medium</name>
    <dbReference type="NCBI Taxonomy" id="97028"/>
    <lineage>
        <taxon>Eukaryota</taxon>
        <taxon>Viridiplantae</taxon>
        <taxon>Streptophyta</taxon>
        <taxon>Embryophyta</taxon>
        <taxon>Tracheophyta</taxon>
        <taxon>Spermatophyta</taxon>
        <taxon>Magnoliopsida</taxon>
        <taxon>eudicotyledons</taxon>
        <taxon>Gunneridae</taxon>
        <taxon>Pentapetalae</taxon>
        <taxon>rosids</taxon>
        <taxon>fabids</taxon>
        <taxon>Fabales</taxon>
        <taxon>Fabaceae</taxon>
        <taxon>Papilionoideae</taxon>
        <taxon>50 kb inversion clade</taxon>
        <taxon>NPAAA clade</taxon>
        <taxon>Hologalegina</taxon>
        <taxon>IRL clade</taxon>
        <taxon>Trifolieae</taxon>
        <taxon>Trifolium</taxon>
    </lineage>
</organism>
<name>A0A392SVE0_9FABA</name>
<protein>
    <submittedName>
        <fullName evidence="2">Uncharacterized protein</fullName>
    </submittedName>
</protein>
<reference evidence="2 3" key="1">
    <citation type="journal article" date="2018" name="Front. Plant Sci.">
        <title>Red Clover (Trifolium pratense) and Zigzag Clover (T. medium) - A Picture of Genomic Similarities and Differences.</title>
        <authorList>
            <person name="Dluhosova J."/>
            <person name="Istvanek J."/>
            <person name="Nedelnik J."/>
            <person name="Repkova J."/>
        </authorList>
    </citation>
    <scope>NUCLEOTIDE SEQUENCE [LARGE SCALE GENOMIC DNA]</scope>
    <source>
        <strain evidence="3">cv. 10/8</strain>
        <tissue evidence="2">Leaf</tissue>
    </source>
</reference>
<evidence type="ECO:0000256" key="1">
    <source>
        <dbReference type="SAM" id="Phobius"/>
    </source>
</evidence>
<comment type="caution">
    <text evidence="2">The sequence shown here is derived from an EMBL/GenBank/DDBJ whole genome shotgun (WGS) entry which is preliminary data.</text>
</comment>
<evidence type="ECO:0000313" key="2">
    <source>
        <dbReference type="EMBL" id="MCI52619.1"/>
    </source>
</evidence>
<keyword evidence="1" id="KW-0472">Membrane</keyword>
<keyword evidence="1" id="KW-0812">Transmembrane</keyword>
<feature type="transmembrane region" description="Helical" evidence="1">
    <location>
        <begin position="7"/>
        <end position="28"/>
    </location>
</feature>
<evidence type="ECO:0000313" key="3">
    <source>
        <dbReference type="Proteomes" id="UP000265520"/>
    </source>
</evidence>